<dbReference type="PRINTS" id="PR00032">
    <property type="entry name" value="HTHARAC"/>
</dbReference>
<dbReference type="InterPro" id="IPR035418">
    <property type="entry name" value="AraC-bd_2"/>
</dbReference>
<keyword evidence="2" id="KW-0238">DNA-binding</keyword>
<dbReference type="PANTHER" id="PTHR43280">
    <property type="entry name" value="ARAC-FAMILY TRANSCRIPTIONAL REGULATOR"/>
    <property type="match status" value="1"/>
</dbReference>
<dbReference type="InterPro" id="IPR018060">
    <property type="entry name" value="HTH_AraC"/>
</dbReference>
<name>A0A558FBP7_9GAMM</name>
<sequence length="302" mass="35022">MNQDQKNEMLQWTECIQKVCGDFETTFDKHGNLFIGEVKSFLLGETEVAFIKSNASHISRKSGMPDRVQDRLCFLLIQYTGKMRIAYKDQSIQLNEGDVALLDPDETIDMYPQGLFSHVSVHLSREKLFRQGITVDHFGKLITSNMSGHLLKCMLQNLSPEKIELWYAKEDENAFEDALIALIKPTINYKNVEIADHLKIKAERFIFEHLSKQSLNAAMIADHLGISLRQLHRLFEHQQQSVHQFIQTHRIKKIQYELKDNKNKSLSITEIALKWGFGDSAHFSKLFRKMIGLTPKQYRLKI</sequence>
<dbReference type="RefSeq" id="WP_144583250.1">
    <property type="nucleotide sequence ID" value="NZ_BKMF01000062.1"/>
</dbReference>
<dbReference type="AlphaFoldDB" id="A0A558FBP7"/>
<dbReference type="SMART" id="SM00342">
    <property type="entry name" value="HTH_ARAC"/>
    <property type="match status" value="1"/>
</dbReference>
<dbReference type="PROSITE" id="PS01124">
    <property type="entry name" value="HTH_ARAC_FAMILY_2"/>
    <property type="match status" value="1"/>
</dbReference>
<evidence type="ECO:0000256" key="1">
    <source>
        <dbReference type="ARBA" id="ARBA00023015"/>
    </source>
</evidence>
<evidence type="ECO:0000256" key="2">
    <source>
        <dbReference type="ARBA" id="ARBA00023125"/>
    </source>
</evidence>
<dbReference type="InterPro" id="IPR009057">
    <property type="entry name" value="Homeodomain-like_sf"/>
</dbReference>
<evidence type="ECO:0000313" key="6">
    <source>
        <dbReference type="Proteomes" id="UP000316981"/>
    </source>
</evidence>
<dbReference type="GO" id="GO:0003700">
    <property type="term" value="F:DNA-binding transcription factor activity"/>
    <property type="evidence" value="ECO:0007669"/>
    <property type="project" value="InterPro"/>
</dbReference>
<dbReference type="PROSITE" id="PS00041">
    <property type="entry name" value="HTH_ARAC_FAMILY_1"/>
    <property type="match status" value="1"/>
</dbReference>
<dbReference type="InterPro" id="IPR020449">
    <property type="entry name" value="Tscrpt_reg_AraC-type_HTH"/>
</dbReference>
<keyword evidence="1" id="KW-0805">Transcription regulation</keyword>
<dbReference type="InterPro" id="IPR018062">
    <property type="entry name" value="HTH_AraC-typ_CS"/>
</dbReference>
<evidence type="ECO:0000313" key="5">
    <source>
        <dbReference type="EMBL" id="TVT82933.1"/>
    </source>
</evidence>
<organism evidence="5 6">
    <name type="scientific">Acinetobacter colistiniresistens</name>
    <dbReference type="NCBI Taxonomy" id="280145"/>
    <lineage>
        <taxon>Bacteria</taxon>
        <taxon>Pseudomonadati</taxon>
        <taxon>Pseudomonadota</taxon>
        <taxon>Gammaproteobacteria</taxon>
        <taxon>Moraxellales</taxon>
        <taxon>Moraxellaceae</taxon>
        <taxon>Acinetobacter</taxon>
    </lineage>
</organism>
<dbReference type="EMBL" id="VMTP01000051">
    <property type="protein sequence ID" value="TVT82933.1"/>
    <property type="molecule type" value="Genomic_DNA"/>
</dbReference>
<dbReference type="Pfam" id="PF12833">
    <property type="entry name" value="HTH_18"/>
    <property type="match status" value="1"/>
</dbReference>
<protein>
    <submittedName>
        <fullName evidence="5">Transcriptional regulator FeaR</fullName>
    </submittedName>
</protein>
<proteinExistence type="predicted"/>
<reference evidence="5 6" key="1">
    <citation type="submission" date="2019-07" db="EMBL/GenBank/DDBJ databases">
        <title>Draft Genome Sequence of the first blaOXA-58-Harboring Acinetobacter colistiniresistens clinical isolate from Brazil.</title>
        <authorList>
            <person name="Favaro L.S."/>
            <person name="Paula-Petroli S.B."/>
            <person name="Moura C.F."/>
            <person name="Tognim M.C.B."/>
            <person name="Venancio E.J."/>
            <person name="Yamada-Ogatta S.F."/>
            <person name="Carrara-Marroni F.E."/>
        </authorList>
    </citation>
    <scope>NUCLEOTIDE SEQUENCE [LARGE SCALE GENOMIC DNA]</scope>
    <source>
        <strain evidence="5 6">DL</strain>
    </source>
</reference>
<evidence type="ECO:0000259" key="4">
    <source>
        <dbReference type="PROSITE" id="PS01124"/>
    </source>
</evidence>
<dbReference type="PANTHER" id="PTHR43280:SF31">
    <property type="entry name" value="TRANSCRIPTIONAL REGULATORY PROTEIN"/>
    <property type="match status" value="1"/>
</dbReference>
<dbReference type="Gene3D" id="1.10.10.60">
    <property type="entry name" value="Homeodomain-like"/>
    <property type="match status" value="1"/>
</dbReference>
<keyword evidence="3" id="KW-0804">Transcription</keyword>
<feature type="domain" description="HTH araC/xylS-type" evidence="4">
    <location>
        <begin position="200"/>
        <end position="301"/>
    </location>
</feature>
<gene>
    <name evidence="5" type="primary">feaR</name>
    <name evidence="5" type="ORF">FPV60_08420</name>
</gene>
<comment type="caution">
    <text evidence="5">The sequence shown here is derived from an EMBL/GenBank/DDBJ whole genome shotgun (WGS) entry which is preliminary data.</text>
</comment>
<dbReference type="Proteomes" id="UP000316981">
    <property type="component" value="Unassembled WGS sequence"/>
</dbReference>
<evidence type="ECO:0000256" key="3">
    <source>
        <dbReference type="ARBA" id="ARBA00023163"/>
    </source>
</evidence>
<dbReference type="Pfam" id="PF14525">
    <property type="entry name" value="AraC_binding_2"/>
    <property type="match status" value="1"/>
</dbReference>
<dbReference type="NCBIfam" id="NF007243">
    <property type="entry name" value="PRK09685.1"/>
    <property type="match status" value="1"/>
</dbReference>
<dbReference type="SUPFAM" id="SSF46689">
    <property type="entry name" value="Homeodomain-like"/>
    <property type="match status" value="1"/>
</dbReference>
<accession>A0A558FBP7</accession>
<dbReference type="GO" id="GO:0043565">
    <property type="term" value="F:sequence-specific DNA binding"/>
    <property type="evidence" value="ECO:0007669"/>
    <property type="project" value="InterPro"/>
</dbReference>